<dbReference type="SUPFAM" id="SSF52833">
    <property type="entry name" value="Thioredoxin-like"/>
    <property type="match status" value="1"/>
</dbReference>
<dbReference type="PANTHER" id="PTHR42852">
    <property type="entry name" value="THIOL:DISULFIDE INTERCHANGE PROTEIN DSBE"/>
    <property type="match status" value="1"/>
</dbReference>
<dbReference type="AlphaFoldDB" id="A0A382V1A0"/>
<reference evidence="2" key="1">
    <citation type="submission" date="2018-05" db="EMBL/GenBank/DDBJ databases">
        <authorList>
            <person name="Lanie J.A."/>
            <person name="Ng W.-L."/>
            <person name="Kazmierczak K.M."/>
            <person name="Andrzejewski T.M."/>
            <person name="Davidsen T.M."/>
            <person name="Wayne K.J."/>
            <person name="Tettelin H."/>
            <person name="Glass J.I."/>
            <person name="Rusch D."/>
            <person name="Podicherti R."/>
            <person name="Tsui H.-C.T."/>
            <person name="Winkler M.E."/>
        </authorList>
    </citation>
    <scope>NUCLEOTIDE SEQUENCE</scope>
</reference>
<feature type="non-terminal residue" evidence="2">
    <location>
        <position position="218"/>
    </location>
</feature>
<dbReference type="InterPro" id="IPR013766">
    <property type="entry name" value="Thioredoxin_domain"/>
</dbReference>
<dbReference type="PANTHER" id="PTHR42852:SF17">
    <property type="entry name" value="THIOREDOXIN-LIKE PROTEIN HI_1115"/>
    <property type="match status" value="1"/>
</dbReference>
<dbReference type="InterPro" id="IPR036249">
    <property type="entry name" value="Thioredoxin-like_sf"/>
</dbReference>
<evidence type="ECO:0000313" key="2">
    <source>
        <dbReference type="EMBL" id="SVD39805.1"/>
    </source>
</evidence>
<proteinExistence type="predicted"/>
<dbReference type="GO" id="GO:0016209">
    <property type="term" value="F:antioxidant activity"/>
    <property type="evidence" value="ECO:0007669"/>
    <property type="project" value="InterPro"/>
</dbReference>
<protein>
    <recommendedName>
        <fullName evidence="1">Thioredoxin domain-containing protein</fullName>
    </recommendedName>
</protein>
<feature type="domain" description="Thioredoxin" evidence="1">
    <location>
        <begin position="39"/>
        <end position="202"/>
    </location>
</feature>
<evidence type="ECO:0000259" key="1">
    <source>
        <dbReference type="PROSITE" id="PS51352"/>
    </source>
</evidence>
<dbReference type="InterPro" id="IPR050553">
    <property type="entry name" value="Thioredoxin_ResA/DsbE_sf"/>
</dbReference>
<sequence>MTKHLIHYIETFHKYIINKMKNKIFIIYLIISICHGQELGVGDTIPIDFGLPLCANANNEEMSINDSLFLNIYNGATNESGQHYVIWLNLFTSWCPSCQTEAPVTQGVYNTYQDSGLIIIGMGFDWDDPYSCEGWADNFGLTYPLLDDEGNSDDVGDEEGFNLFADCCIPHNVVINHQMEIVLTVPGFAEEEIYSAIDDALDSCGVLCLPPECSDIPG</sequence>
<dbReference type="GO" id="GO:0016491">
    <property type="term" value="F:oxidoreductase activity"/>
    <property type="evidence" value="ECO:0007669"/>
    <property type="project" value="InterPro"/>
</dbReference>
<accession>A0A382V1A0</accession>
<organism evidence="2">
    <name type="scientific">marine metagenome</name>
    <dbReference type="NCBI Taxonomy" id="408172"/>
    <lineage>
        <taxon>unclassified sequences</taxon>
        <taxon>metagenomes</taxon>
        <taxon>ecological metagenomes</taxon>
    </lineage>
</organism>
<dbReference type="EMBL" id="UINC01148109">
    <property type="protein sequence ID" value="SVD39805.1"/>
    <property type="molecule type" value="Genomic_DNA"/>
</dbReference>
<dbReference type="PROSITE" id="PS51352">
    <property type="entry name" value="THIOREDOXIN_2"/>
    <property type="match status" value="1"/>
</dbReference>
<dbReference type="Pfam" id="PF00578">
    <property type="entry name" value="AhpC-TSA"/>
    <property type="match status" value="1"/>
</dbReference>
<name>A0A382V1A0_9ZZZZ</name>
<dbReference type="CDD" id="cd02966">
    <property type="entry name" value="TlpA_like_family"/>
    <property type="match status" value="1"/>
</dbReference>
<dbReference type="Gene3D" id="3.40.30.10">
    <property type="entry name" value="Glutaredoxin"/>
    <property type="match status" value="1"/>
</dbReference>
<dbReference type="InterPro" id="IPR000866">
    <property type="entry name" value="AhpC/TSA"/>
</dbReference>
<gene>
    <name evidence="2" type="ORF">METZ01_LOCUS392659</name>
</gene>